<keyword evidence="4" id="KW-1185">Reference proteome</keyword>
<dbReference type="Gene3D" id="3.30.470.20">
    <property type="entry name" value="ATP-grasp fold, B domain"/>
    <property type="match status" value="1"/>
</dbReference>
<proteinExistence type="predicted"/>
<dbReference type="PROSITE" id="PS51221">
    <property type="entry name" value="TTL"/>
    <property type="match status" value="1"/>
</dbReference>
<dbReference type="InterPro" id="IPR027746">
    <property type="entry name" value="TTL"/>
</dbReference>
<evidence type="ECO:0000313" key="3">
    <source>
        <dbReference type="EMBL" id="KAK8120089.1"/>
    </source>
</evidence>
<reference evidence="3 4" key="1">
    <citation type="submission" date="2023-01" db="EMBL/GenBank/DDBJ databases">
        <title>Analysis of 21 Apiospora genomes using comparative genomics revels a genus with tremendous synthesis potential of carbohydrate active enzymes and secondary metabolites.</title>
        <authorList>
            <person name="Sorensen T."/>
        </authorList>
    </citation>
    <scope>NUCLEOTIDE SEQUENCE [LARGE SCALE GENOMIC DNA]</scope>
    <source>
        <strain evidence="3 4">CBS 117206</strain>
    </source>
</reference>
<dbReference type="EMBL" id="JAQQWP010000004">
    <property type="protein sequence ID" value="KAK8120089.1"/>
    <property type="molecule type" value="Genomic_DNA"/>
</dbReference>
<comment type="caution">
    <text evidence="3">The sequence shown here is derived from an EMBL/GenBank/DDBJ whole genome shotgun (WGS) entry which is preliminary data.</text>
</comment>
<dbReference type="Proteomes" id="UP001392437">
    <property type="component" value="Unassembled WGS sequence"/>
</dbReference>
<dbReference type="Pfam" id="PF01975">
    <property type="entry name" value="SurE"/>
    <property type="match status" value="1"/>
</dbReference>
<dbReference type="AlphaFoldDB" id="A0AAW0QYL1"/>
<feature type="compositionally biased region" description="Acidic residues" evidence="1">
    <location>
        <begin position="561"/>
        <end position="577"/>
    </location>
</feature>
<dbReference type="SUPFAM" id="SSF56059">
    <property type="entry name" value="Glutathione synthetase ATP-binding domain-like"/>
    <property type="match status" value="1"/>
</dbReference>
<dbReference type="GO" id="GO:0000932">
    <property type="term" value="C:P-body"/>
    <property type="evidence" value="ECO:0007669"/>
    <property type="project" value="TreeGrafter"/>
</dbReference>
<feature type="region of interest" description="Disordered" evidence="1">
    <location>
        <begin position="561"/>
        <end position="597"/>
    </location>
</feature>
<evidence type="ECO:0000313" key="4">
    <source>
        <dbReference type="Proteomes" id="UP001392437"/>
    </source>
</evidence>
<feature type="domain" description="Survival protein SurE-like phosphatase/nucleotidase" evidence="2">
    <location>
        <begin position="3"/>
        <end position="229"/>
    </location>
</feature>
<dbReference type="InterPro" id="IPR004344">
    <property type="entry name" value="TTL/TTLL_fam"/>
</dbReference>
<dbReference type="PANTHER" id="PTHR47551">
    <property type="entry name" value="TUBULIN--TYROSINE LIGASE PBY1-RELATED"/>
    <property type="match status" value="1"/>
</dbReference>
<sequence length="847" mass="94012">MHILVTNDDGPPSPTSSPYVHSFVRALQRAGHTVSVCLPHTQRSWIGKAHMVGETVKPSYYRPSETFDPTPPSDSAAAKPQGTTHSRPSKSRDIEEWILVDGTPASCAQIGLHYFFQDRGPVDLVVSGPNYGRNATAVFALSSGTLGGALEAAVCRQKAIAVSYAFFSRNHDPDIIEGASAHSVRVIESLHRQWPADASVDLYSVNVPLVEGVGKNKTLFTEMLQNYWSQGSSCFTEVEGSVGDEDEEERRIRESEGREGVAPPEESSTKENEAGSGYTHRHFKWSPRFTDVYNSVEESPPGNDGWAVKEGLTSITPMKANFYHAAPHLHGTELKLEQSQPQDRTMYTTREHTPAHQPKPHFYALIAYEDPYVQPLILLALSKLFPAGSYTLLSLPETHDPSSSSEISISSLLPASAAGASPSEGTRVLQITPYELVDWSYVSDDQKGHVVINSYMLRKALIRKHYLGTTIEHWVAKHPESVLTSHFRRGDAFEVDYAEFLDDALVEAFDLRASLDKNEEVEDAKDREWWILKPGMSDRGQGIRLFSTMEELQGIFDGWEEADEDEEEGEDNEDEDGANDRAAIGRRQEDDYDEDKDDGITASHLRHFVAQPYIHPPLLLPAYNNRKFHIRTYVLCVGSLDVYVYREMLALFAGKPYVAPWEVSTGDSASGEIDLEAHLTNTCLQRTVKDGSVRRFWDIDIPATMESGSSPFKNAIFDQICAITGDLFQAAAQGGMTMHFQPLPNAFEVFGLDFLVDATGTAFLLEVNSFPDFKQTGDELNGLVQGLWEGVMALAVRPRFGGGDQQAIKTPSAMNGEGARHDDRESYAEEVRDMVHVRSVDLGRRFG</sequence>
<dbReference type="GO" id="GO:0016787">
    <property type="term" value="F:hydrolase activity"/>
    <property type="evidence" value="ECO:0007669"/>
    <property type="project" value="InterPro"/>
</dbReference>
<gene>
    <name evidence="3" type="ORF">PG999_004209</name>
</gene>
<dbReference type="Pfam" id="PF03133">
    <property type="entry name" value="TTL"/>
    <property type="match status" value="1"/>
</dbReference>
<accession>A0AAW0QYL1</accession>
<dbReference type="SUPFAM" id="SSF64167">
    <property type="entry name" value="SurE-like"/>
    <property type="match status" value="1"/>
</dbReference>
<evidence type="ECO:0000259" key="2">
    <source>
        <dbReference type="Pfam" id="PF01975"/>
    </source>
</evidence>
<dbReference type="Gene3D" id="3.40.1210.10">
    <property type="entry name" value="Survival protein SurE-like phosphatase/nucleotidase"/>
    <property type="match status" value="1"/>
</dbReference>
<dbReference type="NCBIfam" id="TIGR00087">
    <property type="entry name" value="surE"/>
    <property type="match status" value="1"/>
</dbReference>
<feature type="compositionally biased region" description="Basic and acidic residues" evidence="1">
    <location>
        <begin position="249"/>
        <end position="259"/>
    </location>
</feature>
<evidence type="ECO:0000256" key="1">
    <source>
        <dbReference type="SAM" id="MobiDB-lite"/>
    </source>
</evidence>
<name>A0AAW0QYL1_9PEZI</name>
<feature type="region of interest" description="Disordered" evidence="1">
    <location>
        <begin position="62"/>
        <end position="91"/>
    </location>
</feature>
<dbReference type="InterPro" id="IPR002828">
    <property type="entry name" value="SurE-like_Pase/nucleotidase"/>
</dbReference>
<feature type="region of interest" description="Disordered" evidence="1">
    <location>
        <begin position="237"/>
        <end position="280"/>
    </location>
</feature>
<dbReference type="InterPro" id="IPR036523">
    <property type="entry name" value="SurE-like_sf"/>
</dbReference>
<organism evidence="3 4">
    <name type="scientific">Apiospora kogelbergensis</name>
    <dbReference type="NCBI Taxonomy" id="1337665"/>
    <lineage>
        <taxon>Eukaryota</taxon>
        <taxon>Fungi</taxon>
        <taxon>Dikarya</taxon>
        <taxon>Ascomycota</taxon>
        <taxon>Pezizomycotina</taxon>
        <taxon>Sordariomycetes</taxon>
        <taxon>Xylariomycetidae</taxon>
        <taxon>Amphisphaeriales</taxon>
        <taxon>Apiosporaceae</taxon>
        <taxon>Apiospora</taxon>
    </lineage>
</organism>
<protein>
    <submittedName>
        <fullName evidence="3">5'/3'-nucleotidase SurE</fullName>
    </submittedName>
</protein>
<dbReference type="PANTHER" id="PTHR47551:SF1">
    <property type="entry name" value="TUBULIN--TYROSINE LIGASE PBY1-RELATED"/>
    <property type="match status" value="1"/>
</dbReference>